<feature type="domain" description="Fatty acyl-CoA reductase C-terminal" evidence="11">
    <location>
        <begin position="359"/>
        <end position="450"/>
    </location>
</feature>
<comment type="function">
    <text evidence="10">Catalyzes the reduction of fatty acyl-CoA to fatty alcohols.</text>
</comment>
<sequence>MESLKNIPEFFAGRSVLITGGTGFMGKVLVEKLLRSCSDIETIYLLIRPKKGQEVQERLQDLLNLPIFDEVRSRTGVLQKIVPIQGDITQPKLGMSSEDQNLVRSKVSVIFHAAATVKFDEALKKSVAMNMSATKYVIDLALNMSKLEALIHVSTAYCNCDRLENEEQVYPVSFAPEQILTAAQTLDSELLDVLTPKLLDGRPNTYTLTKALAEQIVNEKNGILPIAIIRPSIVTAAWKEPIPGWVDNMNGPTGIFVGACKGILRSLYCDRDCIADLIPVDTAINLCIAVAWYTAIYRPHKIIVYNCTTGTCNPIYWGDIEKWFHYYLYAYPSGDVFWYPDGSFKKHQIVHKLAVTLFQRYPAYLFDFFSLICGREPMMVRIQDKILKATSTLEFFTIRNFKFKNDNMMTLWKSMLAEDKNVFSFELNSLNWASYIETYVLGIRKYILKEDPKTIPLARKKIIRMYILHLVSQATVVTIFCWLLLRRSTSTREKLLGTVNICFKLMKKFKKFT</sequence>
<keyword evidence="8 10" id="KW-0472">Membrane</keyword>
<dbReference type="FunFam" id="3.40.50.720:FF:000143">
    <property type="entry name" value="Fatty acyl-CoA reductase"/>
    <property type="match status" value="1"/>
</dbReference>
<dbReference type="Pfam" id="PF03015">
    <property type="entry name" value="Sterile"/>
    <property type="match status" value="1"/>
</dbReference>
<keyword evidence="4 10" id="KW-0812">Transmembrane</keyword>
<keyword evidence="6 10" id="KW-1133">Transmembrane helix</keyword>
<dbReference type="AlphaFoldDB" id="A0A9P0HKK5"/>
<evidence type="ECO:0000313" key="14">
    <source>
        <dbReference type="Proteomes" id="UP001152798"/>
    </source>
</evidence>
<evidence type="ECO:0000256" key="8">
    <source>
        <dbReference type="ARBA" id="ARBA00023136"/>
    </source>
</evidence>
<dbReference type="Pfam" id="PF07993">
    <property type="entry name" value="NAD_binding_4"/>
    <property type="match status" value="1"/>
</dbReference>
<protein>
    <recommendedName>
        <fullName evidence="10">Fatty acyl-CoA reductase</fullName>
        <ecNumber evidence="10">1.2.1.84</ecNumber>
    </recommendedName>
</protein>
<evidence type="ECO:0000256" key="9">
    <source>
        <dbReference type="ARBA" id="ARBA00052530"/>
    </source>
</evidence>
<dbReference type="GO" id="GO:0035336">
    <property type="term" value="P:long-chain fatty-acyl-CoA metabolic process"/>
    <property type="evidence" value="ECO:0007669"/>
    <property type="project" value="TreeGrafter"/>
</dbReference>
<evidence type="ECO:0000256" key="1">
    <source>
        <dbReference type="ARBA" id="ARBA00004141"/>
    </source>
</evidence>
<dbReference type="CDD" id="cd05236">
    <property type="entry name" value="FAR-N_SDR_e"/>
    <property type="match status" value="1"/>
</dbReference>
<comment type="catalytic activity">
    <reaction evidence="9 10">
        <text>a long-chain fatty acyl-CoA + 2 NADPH + 2 H(+) = a long-chain primary fatty alcohol + 2 NADP(+) + CoA</text>
        <dbReference type="Rhea" id="RHEA:52716"/>
        <dbReference type="ChEBI" id="CHEBI:15378"/>
        <dbReference type="ChEBI" id="CHEBI:57287"/>
        <dbReference type="ChEBI" id="CHEBI:57783"/>
        <dbReference type="ChEBI" id="CHEBI:58349"/>
        <dbReference type="ChEBI" id="CHEBI:77396"/>
        <dbReference type="ChEBI" id="CHEBI:83139"/>
        <dbReference type="EC" id="1.2.1.84"/>
    </reaction>
</comment>
<dbReference type="Gene3D" id="3.40.50.720">
    <property type="entry name" value="NAD(P)-binding Rossmann-like Domain"/>
    <property type="match status" value="1"/>
</dbReference>
<dbReference type="InterPro" id="IPR033640">
    <property type="entry name" value="FAR_C"/>
</dbReference>
<dbReference type="GO" id="GO:0005777">
    <property type="term" value="C:peroxisome"/>
    <property type="evidence" value="ECO:0007669"/>
    <property type="project" value="TreeGrafter"/>
</dbReference>
<gene>
    <name evidence="13" type="ORF">NEZAVI_LOCUS12780</name>
</gene>
<evidence type="ECO:0000313" key="13">
    <source>
        <dbReference type="EMBL" id="CAH1404355.1"/>
    </source>
</evidence>
<dbReference type="GO" id="GO:0080019">
    <property type="term" value="F:alcohol-forming very long-chain fatty acyl-CoA reductase activity"/>
    <property type="evidence" value="ECO:0007669"/>
    <property type="project" value="InterPro"/>
</dbReference>
<dbReference type="Proteomes" id="UP001152798">
    <property type="component" value="Chromosome 6"/>
</dbReference>
<evidence type="ECO:0000256" key="6">
    <source>
        <dbReference type="ARBA" id="ARBA00022989"/>
    </source>
</evidence>
<evidence type="ECO:0000256" key="10">
    <source>
        <dbReference type="RuleBase" id="RU363097"/>
    </source>
</evidence>
<feature type="domain" description="Thioester reductase (TE)" evidence="12">
    <location>
        <begin position="18"/>
        <end position="286"/>
    </location>
</feature>
<accession>A0A9P0HKK5</accession>
<comment type="subcellular location">
    <subcellularLocation>
        <location evidence="1">Membrane</location>
        <topology evidence="1">Multi-pass membrane protein</topology>
    </subcellularLocation>
</comment>
<organism evidence="13 14">
    <name type="scientific">Nezara viridula</name>
    <name type="common">Southern green stink bug</name>
    <name type="synonym">Cimex viridulus</name>
    <dbReference type="NCBI Taxonomy" id="85310"/>
    <lineage>
        <taxon>Eukaryota</taxon>
        <taxon>Metazoa</taxon>
        <taxon>Ecdysozoa</taxon>
        <taxon>Arthropoda</taxon>
        <taxon>Hexapoda</taxon>
        <taxon>Insecta</taxon>
        <taxon>Pterygota</taxon>
        <taxon>Neoptera</taxon>
        <taxon>Paraneoptera</taxon>
        <taxon>Hemiptera</taxon>
        <taxon>Heteroptera</taxon>
        <taxon>Panheteroptera</taxon>
        <taxon>Pentatomomorpha</taxon>
        <taxon>Pentatomoidea</taxon>
        <taxon>Pentatomidae</taxon>
        <taxon>Pentatominae</taxon>
        <taxon>Nezara</taxon>
    </lineage>
</organism>
<evidence type="ECO:0000259" key="12">
    <source>
        <dbReference type="Pfam" id="PF07993"/>
    </source>
</evidence>
<keyword evidence="3 10" id="KW-0444">Lipid biosynthesis</keyword>
<reference evidence="13" key="1">
    <citation type="submission" date="2022-01" db="EMBL/GenBank/DDBJ databases">
        <authorList>
            <person name="King R."/>
        </authorList>
    </citation>
    <scope>NUCLEOTIDE SEQUENCE</scope>
</reference>
<evidence type="ECO:0000256" key="5">
    <source>
        <dbReference type="ARBA" id="ARBA00022857"/>
    </source>
</evidence>
<dbReference type="InterPro" id="IPR026055">
    <property type="entry name" value="FAR"/>
</dbReference>
<dbReference type="GO" id="GO:0016020">
    <property type="term" value="C:membrane"/>
    <property type="evidence" value="ECO:0007669"/>
    <property type="project" value="UniProtKB-SubCell"/>
</dbReference>
<name>A0A9P0HKK5_NEZVI</name>
<dbReference type="EC" id="1.2.1.84" evidence="10"/>
<dbReference type="EMBL" id="OV725082">
    <property type="protein sequence ID" value="CAH1404355.1"/>
    <property type="molecule type" value="Genomic_DNA"/>
</dbReference>
<feature type="transmembrane region" description="Helical" evidence="10">
    <location>
        <begin position="466"/>
        <end position="485"/>
    </location>
</feature>
<dbReference type="PANTHER" id="PTHR11011">
    <property type="entry name" value="MALE STERILITY PROTEIN 2-RELATED"/>
    <property type="match status" value="1"/>
</dbReference>
<evidence type="ECO:0000256" key="2">
    <source>
        <dbReference type="ARBA" id="ARBA00005928"/>
    </source>
</evidence>
<dbReference type="PANTHER" id="PTHR11011:SF116">
    <property type="entry name" value="FATTY ACYL-COA REDUCTASE CG5065-RELATED"/>
    <property type="match status" value="1"/>
</dbReference>
<comment type="similarity">
    <text evidence="2 10">Belongs to the fatty acyl-CoA reductase family.</text>
</comment>
<evidence type="ECO:0000256" key="4">
    <source>
        <dbReference type="ARBA" id="ARBA00022692"/>
    </source>
</evidence>
<evidence type="ECO:0000256" key="7">
    <source>
        <dbReference type="ARBA" id="ARBA00023098"/>
    </source>
</evidence>
<keyword evidence="5 10" id="KW-0521">NADP</keyword>
<dbReference type="GO" id="GO:0102965">
    <property type="term" value="F:alcohol-forming long-chain fatty acyl-CoA reductase activity"/>
    <property type="evidence" value="ECO:0007669"/>
    <property type="project" value="UniProtKB-EC"/>
</dbReference>
<keyword evidence="7 10" id="KW-0443">Lipid metabolism</keyword>
<evidence type="ECO:0000256" key="3">
    <source>
        <dbReference type="ARBA" id="ARBA00022516"/>
    </source>
</evidence>
<dbReference type="InterPro" id="IPR036291">
    <property type="entry name" value="NAD(P)-bd_dom_sf"/>
</dbReference>
<dbReference type="InterPro" id="IPR013120">
    <property type="entry name" value="FAR_NAD-bd"/>
</dbReference>
<keyword evidence="14" id="KW-1185">Reference proteome</keyword>
<dbReference type="SUPFAM" id="SSF51735">
    <property type="entry name" value="NAD(P)-binding Rossmann-fold domains"/>
    <property type="match status" value="1"/>
</dbReference>
<dbReference type="CDD" id="cd09071">
    <property type="entry name" value="FAR_C"/>
    <property type="match status" value="1"/>
</dbReference>
<keyword evidence="10" id="KW-0560">Oxidoreductase</keyword>
<dbReference type="OrthoDB" id="6584876at2759"/>
<proteinExistence type="inferred from homology"/>
<evidence type="ECO:0000259" key="11">
    <source>
        <dbReference type="Pfam" id="PF03015"/>
    </source>
</evidence>